<dbReference type="EMBL" id="JAFNEN010000737">
    <property type="protein sequence ID" value="KAG8177914.1"/>
    <property type="molecule type" value="Genomic_DNA"/>
</dbReference>
<evidence type="ECO:0000313" key="2">
    <source>
        <dbReference type="EMBL" id="KAG8177914.1"/>
    </source>
</evidence>
<keyword evidence="1" id="KW-0812">Transmembrane</keyword>
<organism evidence="2 3">
    <name type="scientific">Oedothorax gibbosus</name>
    <dbReference type="NCBI Taxonomy" id="931172"/>
    <lineage>
        <taxon>Eukaryota</taxon>
        <taxon>Metazoa</taxon>
        <taxon>Ecdysozoa</taxon>
        <taxon>Arthropoda</taxon>
        <taxon>Chelicerata</taxon>
        <taxon>Arachnida</taxon>
        <taxon>Araneae</taxon>
        <taxon>Araneomorphae</taxon>
        <taxon>Entelegynae</taxon>
        <taxon>Araneoidea</taxon>
        <taxon>Linyphiidae</taxon>
        <taxon>Erigoninae</taxon>
        <taxon>Oedothorax</taxon>
    </lineage>
</organism>
<keyword evidence="1" id="KW-0472">Membrane</keyword>
<reference evidence="2 3" key="1">
    <citation type="journal article" date="2022" name="Nat. Ecol. Evol.">
        <title>A masculinizing supergene underlies an exaggerated male reproductive morph in a spider.</title>
        <authorList>
            <person name="Hendrickx F."/>
            <person name="De Corte Z."/>
            <person name="Sonet G."/>
            <person name="Van Belleghem S.M."/>
            <person name="Kostlbacher S."/>
            <person name="Vangestel C."/>
        </authorList>
    </citation>
    <scope>NUCLEOTIDE SEQUENCE [LARGE SCALE GENOMIC DNA]</scope>
    <source>
        <strain evidence="2">W744_W776</strain>
    </source>
</reference>
<keyword evidence="3" id="KW-1185">Reference proteome</keyword>
<comment type="caution">
    <text evidence="2">The sequence shown here is derived from an EMBL/GenBank/DDBJ whole genome shotgun (WGS) entry which is preliminary data.</text>
</comment>
<gene>
    <name evidence="2" type="ORF">JTE90_020194</name>
</gene>
<evidence type="ECO:0000256" key="1">
    <source>
        <dbReference type="SAM" id="Phobius"/>
    </source>
</evidence>
<dbReference type="Proteomes" id="UP000827092">
    <property type="component" value="Unassembled WGS sequence"/>
</dbReference>
<evidence type="ECO:0000313" key="3">
    <source>
        <dbReference type="Proteomes" id="UP000827092"/>
    </source>
</evidence>
<dbReference type="AlphaFoldDB" id="A0AAV6U1I4"/>
<proteinExistence type="predicted"/>
<keyword evidence="1" id="KW-1133">Transmembrane helix</keyword>
<protein>
    <submittedName>
        <fullName evidence="2">Uncharacterized protein</fullName>
    </submittedName>
</protein>
<feature type="transmembrane region" description="Helical" evidence="1">
    <location>
        <begin position="33"/>
        <end position="59"/>
    </location>
</feature>
<name>A0AAV6U1I4_9ARAC</name>
<sequence length="125" mass="13859">MGHAIGQATTSQKGFVPLHTYMPDYTYNTSNSVLQIVTGSCSVCYFVPVGIIDVCNFLIIRAANRSGKKNNQPMFVRRHSDFYIQEYDCGGGHLTLTTSASEKFSNSPILGLVEKMDFRSANRSH</sequence>
<accession>A0AAV6U1I4</accession>